<gene>
    <name evidence="4" type="ORF">BU14_0154s0001</name>
</gene>
<dbReference type="InterPro" id="IPR027417">
    <property type="entry name" value="P-loop_NTPase"/>
</dbReference>
<evidence type="ECO:0000256" key="1">
    <source>
        <dbReference type="ARBA" id="ARBA00007448"/>
    </source>
</evidence>
<dbReference type="EMBL" id="KV918843">
    <property type="protein sequence ID" value="OSX77225.1"/>
    <property type="molecule type" value="Genomic_DNA"/>
</dbReference>
<protein>
    <recommendedName>
        <fullName evidence="3">AAA+ ATPase domain-containing protein</fullName>
    </recommendedName>
</protein>
<dbReference type="InterPro" id="IPR050747">
    <property type="entry name" value="Mitochondrial_chaperone_BCS1"/>
</dbReference>
<dbReference type="GO" id="GO:0016887">
    <property type="term" value="F:ATP hydrolysis activity"/>
    <property type="evidence" value="ECO:0007669"/>
    <property type="project" value="InterPro"/>
</dbReference>
<dbReference type="OrthoDB" id="10251412at2759"/>
<organism evidence="4 5">
    <name type="scientific">Porphyra umbilicalis</name>
    <name type="common">Purple laver</name>
    <name type="synonym">Red alga</name>
    <dbReference type="NCBI Taxonomy" id="2786"/>
    <lineage>
        <taxon>Eukaryota</taxon>
        <taxon>Rhodophyta</taxon>
        <taxon>Bangiophyceae</taxon>
        <taxon>Bangiales</taxon>
        <taxon>Bangiaceae</taxon>
        <taxon>Porphyra</taxon>
    </lineage>
</organism>
<keyword evidence="5" id="KW-1185">Reference proteome</keyword>
<dbReference type="InterPro" id="IPR003593">
    <property type="entry name" value="AAA+_ATPase"/>
</dbReference>
<proteinExistence type="inferred from homology"/>
<dbReference type="Gene3D" id="3.40.50.300">
    <property type="entry name" value="P-loop containing nucleotide triphosphate hydrolases"/>
    <property type="match status" value="1"/>
</dbReference>
<sequence length="596" mass="59855">MDGAQVLSSTDAPPCRPNAWDHAPCPCPYPATVLARIADDAGVPPAALHVLEVGTEHALFKAALDYAARAAAHVVAVDAAGGAAPPGRALWVNPSDAAEWADAAALPSEAETPIKEAADGGDEVSAVAKVLAVLAGAPKRLIKVVAGAGAVTVVWPPPPGATAAALRAALREGRGGGAAAEVAAGKGADDAPRVAAAGEATNGGTVAAANGGPTTPPADASLIYVVHFLRGDPVPNDCGPPKQSRAVLLVSAAADGDARLIAFARGVVVWRRALLAPIVKPLTYTMRRFRSYPAGYGDWVDEGVKPGRSLDSVVLPGGMAADIADDVRSFLTPDAKAWYRRHGLPYRRSYLLHGTPGSGKTSIIRAIASTFGLTACFLAVTTSHFNNQLLADALRDLPPAALVVLEDVDALFGADRTAKAGSAALTFSGLLNALDGLTAAESVLVALTTNARVGDLDPALIRGGRVDRRWAFGPPTAAQLSGLFAAHYPDAATADADAFAVAVGGGLGPGALSMAAAQQLFISHRRSTATECLAAVPAWAAEYVSGRAAVQAADEAAEEGAAAAKAGTAKAADGGPLADDGASADGGASADTGEAD</sequence>
<comment type="similarity">
    <text evidence="1">Belongs to the AAA ATPase family. BCS1 subfamily.</text>
</comment>
<dbReference type="GO" id="GO:0005524">
    <property type="term" value="F:ATP binding"/>
    <property type="evidence" value="ECO:0007669"/>
    <property type="project" value="InterPro"/>
</dbReference>
<feature type="region of interest" description="Disordered" evidence="2">
    <location>
        <begin position="554"/>
        <end position="596"/>
    </location>
</feature>
<evidence type="ECO:0000313" key="5">
    <source>
        <dbReference type="Proteomes" id="UP000218209"/>
    </source>
</evidence>
<name>A0A1X6P924_PORUM</name>
<reference evidence="4 5" key="1">
    <citation type="submission" date="2017-03" db="EMBL/GenBank/DDBJ databases">
        <title>WGS assembly of Porphyra umbilicalis.</title>
        <authorList>
            <person name="Brawley S.H."/>
            <person name="Blouin N.A."/>
            <person name="Ficko-Blean E."/>
            <person name="Wheeler G.L."/>
            <person name="Lohr M."/>
            <person name="Goodson H.V."/>
            <person name="Jenkins J.W."/>
            <person name="Blaby-Haas C.E."/>
            <person name="Helliwell K.E."/>
            <person name="Chan C."/>
            <person name="Marriage T."/>
            <person name="Bhattacharya D."/>
            <person name="Klein A.S."/>
            <person name="Badis Y."/>
            <person name="Brodie J."/>
            <person name="Cao Y."/>
            <person name="Collen J."/>
            <person name="Dittami S.M."/>
            <person name="Gachon C.M."/>
            <person name="Green B.R."/>
            <person name="Karpowicz S."/>
            <person name="Kim J.W."/>
            <person name="Kudahl U."/>
            <person name="Lin S."/>
            <person name="Michel G."/>
            <person name="Mittag M."/>
            <person name="Olson B.J."/>
            <person name="Pangilinan J."/>
            <person name="Peng Y."/>
            <person name="Qiu H."/>
            <person name="Shu S."/>
            <person name="Singer J.T."/>
            <person name="Smith A.G."/>
            <person name="Sprecher B.N."/>
            <person name="Wagner V."/>
            <person name="Wang W."/>
            <person name="Wang Z.-Y."/>
            <person name="Yan J."/>
            <person name="Yarish C."/>
            <person name="Zoeuner-Riek S."/>
            <person name="Zhuang Y."/>
            <person name="Zou Y."/>
            <person name="Lindquist E.A."/>
            <person name="Grimwood J."/>
            <person name="Barry K."/>
            <person name="Rokhsar D.S."/>
            <person name="Schmutz J."/>
            <person name="Stiller J.W."/>
            <person name="Grossman A.R."/>
            <person name="Prochnik S.E."/>
        </authorList>
    </citation>
    <scope>NUCLEOTIDE SEQUENCE [LARGE SCALE GENOMIC DNA]</scope>
    <source>
        <strain evidence="4">4086291</strain>
    </source>
</reference>
<dbReference type="SMART" id="SM00382">
    <property type="entry name" value="AAA"/>
    <property type="match status" value="1"/>
</dbReference>
<feature type="domain" description="AAA+ ATPase" evidence="3">
    <location>
        <begin position="346"/>
        <end position="476"/>
    </location>
</feature>
<dbReference type="Pfam" id="PF00004">
    <property type="entry name" value="AAA"/>
    <property type="match status" value="1"/>
</dbReference>
<dbReference type="Proteomes" id="UP000218209">
    <property type="component" value="Unassembled WGS sequence"/>
</dbReference>
<evidence type="ECO:0000256" key="2">
    <source>
        <dbReference type="SAM" id="MobiDB-lite"/>
    </source>
</evidence>
<dbReference type="SUPFAM" id="SSF52540">
    <property type="entry name" value="P-loop containing nucleoside triphosphate hydrolases"/>
    <property type="match status" value="1"/>
</dbReference>
<accession>A0A1X6P924</accession>
<dbReference type="InterPro" id="IPR003959">
    <property type="entry name" value="ATPase_AAA_core"/>
</dbReference>
<evidence type="ECO:0000259" key="3">
    <source>
        <dbReference type="SMART" id="SM00382"/>
    </source>
</evidence>
<dbReference type="PANTHER" id="PTHR23070">
    <property type="entry name" value="BCS1 AAA-TYPE ATPASE"/>
    <property type="match status" value="1"/>
</dbReference>
<dbReference type="AlphaFoldDB" id="A0A1X6P924"/>
<evidence type="ECO:0000313" key="4">
    <source>
        <dbReference type="EMBL" id="OSX77225.1"/>
    </source>
</evidence>